<evidence type="ECO:0000313" key="3">
    <source>
        <dbReference type="Proteomes" id="UP000192257"/>
    </source>
</evidence>
<gene>
    <name evidence="2" type="ORF">TM35_000302130</name>
</gene>
<dbReference type="VEuPathDB" id="TriTrypDB:TM35_000302130"/>
<keyword evidence="1" id="KW-0812">Transmembrane</keyword>
<proteinExistence type="predicted"/>
<feature type="transmembrane region" description="Helical" evidence="1">
    <location>
        <begin position="43"/>
        <end position="66"/>
    </location>
</feature>
<comment type="caution">
    <text evidence="2">The sequence shown here is derived from an EMBL/GenBank/DDBJ whole genome shotgun (WGS) entry which is preliminary data.</text>
</comment>
<keyword evidence="1" id="KW-1133">Transmembrane helix</keyword>
<protein>
    <submittedName>
        <fullName evidence="2">Uncharacterized protein</fullName>
    </submittedName>
</protein>
<dbReference type="AlphaFoldDB" id="A0A1X0NNV0"/>
<keyword evidence="3" id="KW-1185">Reference proteome</keyword>
<dbReference type="GeneID" id="39988316"/>
<organism evidence="2 3">
    <name type="scientific">Trypanosoma theileri</name>
    <dbReference type="NCBI Taxonomy" id="67003"/>
    <lineage>
        <taxon>Eukaryota</taxon>
        <taxon>Discoba</taxon>
        <taxon>Euglenozoa</taxon>
        <taxon>Kinetoplastea</taxon>
        <taxon>Metakinetoplastina</taxon>
        <taxon>Trypanosomatida</taxon>
        <taxon>Trypanosomatidae</taxon>
        <taxon>Trypanosoma</taxon>
    </lineage>
</organism>
<accession>A0A1X0NNV0</accession>
<name>A0A1X0NNV0_9TRYP</name>
<reference evidence="2 3" key="1">
    <citation type="submission" date="2017-03" db="EMBL/GenBank/DDBJ databases">
        <title>An alternative strategy for trypanosome survival in the mammalian bloodstream revealed through genome and transcriptome analysis of the ubiquitous bovine parasite Trypanosoma (Megatrypanum) theileri.</title>
        <authorList>
            <person name="Kelly S."/>
            <person name="Ivens A."/>
            <person name="Mott A."/>
            <person name="O'Neill E."/>
            <person name="Emms D."/>
            <person name="Macleod O."/>
            <person name="Voorheis P."/>
            <person name="Matthews J."/>
            <person name="Matthews K."/>
            <person name="Carrington M."/>
        </authorList>
    </citation>
    <scope>NUCLEOTIDE SEQUENCE [LARGE SCALE GENOMIC DNA]</scope>
    <source>
        <strain evidence="2">Edinburgh</strain>
    </source>
</reference>
<dbReference type="EMBL" id="NBCO01000030">
    <property type="protein sequence ID" value="ORC86173.1"/>
    <property type="molecule type" value="Genomic_DNA"/>
</dbReference>
<dbReference type="Proteomes" id="UP000192257">
    <property type="component" value="Unassembled WGS sequence"/>
</dbReference>
<evidence type="ECO:0000313" key="2">
    <source>
        <dbReference type="EMBL" id="ORC86173.1"/>
    </source>
</evidence>
<keyword evidence="1" id="KW-0472">Membrane</keyword>
<dbReference type="RefSeq" id="XP_028880239.1">
    <property type="nucleotide sequence ID" value="XM_029028536.1"/>
</dbReference>
<evidence type="ECO:0000256" key="1">
    <source>
        <dbReference type="SAM" id="Phobius"/>
    </source>
</evidence>
<sequence>MGFAIWLAFEGRAAMYGSWVCAGIIVKSLTDAVRRESFIDGKAFRICFGYSFCFCITLLIMVCGTFKNCDRNKIMLLDGRVRSWKSNFRWLLISSGPGVHCFRGRMSFFLGHDEDFIVRHDRRTLPSAVAKGPPIYV</sequence>